<keyword evidence="2" id="KW-1185">Reference proteome</keyword>
<reference evidence="1 2" key="1">
    <citation type="submission" date="2023-07" db="EMBL/GenBank/DDBJ databases">
        <title>Sorghum-associated microbial communities from plants grown in Nebraska, USA.</title>
        <authorList>
            <person name="Schachtman D."/>
        </authorList>
    </citation>
    <scope>NUCLEOTIDE SEQUENCE [LARGE SCALE GENOMIC DNA]</scope>
    <source>
        <strain evidence="1 2">CC351</strain>
    </source>
</reference>
<name>A0ABT9SJI6_9FLAO</name>
<sequence length="39" mass="4379">MEARLTIANKLGNLEKQELDSMVENILIIILVISKIKAL</sequence>
<evidence type="ECO:0000313" key="1">
    <source>
        <dbReference type="EMBL" id="MDP9959597.1"/>
    </source>
</evidence>
<dbReference type="Proteomes" id="UP001235513">
    <property type="component" value="Unassembled WGS sequence"/>
</dbReference>
<proteinExistence type="predicted"/>
<comment type="caution">
    <text evidence="1">The sequence shown here is derived from an EMBL/GenBank/DDBJ whole genome shotgun (WGS) entry which is preliminary data.</text>
</comment>
<dbReference type="EMBL" id="JAUSRL010000002">
    <property type="protein sequence ID" value="MDP9959597.1"/>
    <property type="molecule type" value="Genomic_DNA"/>
</dbReference>
<protein>
    <submittedName>
        <fullName evidence="1">Uncharacterized protein</fullName>
    </submittedName>
</protein>
<accession>A0ABT9SJI6</accession>
<organism evidence="1 2">
    <name type="scientific">Chryseobacterium lathyri</name>
    <dbReference type="NCBI Taxonomy" id="395933"/>
    <lineage>
        <taxon>Bacteria</taxon>
        <taxon>Pseudomonadati</taxon>
        <taxon>Bacteroidota</taxon>
        <taxon>Flavobacteriia</taxon>
        <taxon>Flavobacteriales</taxon>
        <taxon>Weeksellaceae</taxon>
        <taxon>Chryseobacterium group</taxon>
        <taxon>Chryseobacterium</taxon>
    </lineage>
</organism>
<evidence type="ECO:0000313" key="2">
    <source>
        <dbReference type="Proteomes" id="UP001235513"/>
    </source>
</evidence>
<gene>
    <name evidence="1" type="ORF">J2T04_001476</name>
</gene>